<reference evidence="2 3" key="1">
    <citation type="submission" date="2016-07" db="EMBL/GenBank/DDBJ databases">
        <title>Multiple horizontal gene transfer events from other fungi enriched the ability of initially mycotrophic Trichoderma (Ascomycota) to feed on dead plant biomass.</title>
        <authorList>
            <consortium name="DOE Joint Genome Institute"/>
            <person name="Aerts A."/>
            <person name="Atanasova L."/>
            <person name="Chenthamara K."/>
            <person name="Zhang J."/>
            <person name="Grujic M."/>
            <person name="Henrissat B."/>
            <person name="Kuo A."/>
            <person name="Salamov A."/>
            <person name="Lipzen A."/>
            <person name="Labutti K."/>
            <person name="Barry K."/>
            <person name="Miao Y."/>
            <person name="Rahimi M.J."/>
            <person name="Shen Q."/>
            <person name="Grigoriev I.V."/>
            <person name="Kubicek C.P."/>
            <person name="Druzhinina I.S."/>
        </authorList>
    </citation>
    <scope>NUCLEOTIDE SEQUENCE [LARGE SCALE GENOMIC DNA]</scope>
    <source>
        <strain evidence="2 3">ATCC 18648</strain>
    </source>
</reference>
<evidence type="ECO:0000313" key="3">
    <source>
        <dbReference type="Proteomes" id="UP000240760"/>
    </source>
</evidence>
<keyword evidence="3" id="KW-1185">Reference proteome</keyword>
<gene>
    <name evidence="2" type="ORF">M440DRAFT_81707</name>
</gene>
<accession>A0A2T4CIB8</accession>
<sequence>MQSNGRRCDSLTPPKPEWKRIAILYDISATGSMHSGQVQQALIQVTRPMDLQCQSRRAMGGARETEQLCFGGCHSVSQHCERAREKKKSRLLLRHSALAAPLTGYGLASRIILGLGKDTKN</sequence>
<dbReference type="AlphaFoldDB" id="A0A2T4CIB8"/>
<feature type="transmembrane region" description="Helical" evidence="1">
    <location>
        <begin position="91"/>
        <end position="113"/>
    </location>
</feature>
<protein>
    <submittedName>
        <fullName evidence="2">Uncharacterized protein</fullName>
    </submittedName>
</protein>
<keyword evidence="1" id="KW-0812">Transmembrane</keyword>
<evidence type="ECO:0000256" key="1">
    <source>
        <dbReference type="SAM" id="Phobius"/>
    </source>
</evidence>
<dbReference type="EMBL" id="KZ679126">
    <property type="protein sequence ID" value="PTB81317.1"/>
    <property type="molecule type" value="Genomic_DNA"/>
</dbReference>
<keyword evidence="1" id="KW-1133">Transmembrane helix</keyword>
<dbReference type="Proteomes" id="UP000240760">
    <property type="component" value="Unassembled WGS sequence"/>
</dbReference>
<name>A0A2T4CIB8_TRILO</name>
<keyword evidence="1" id="KW-0472">Membrane</keyword>
<evidence type="ECO:0000313" key="2">
    <source>
        <dbReference type="EMBL" id="PTB81317.1"/>
    </source>
</evidence>
<proteinExistence type="predicted"/>
<organism evidence="2 3">
    <name type="scientific">Trichoderma longibrachiatum ATCC 18648</name>
    <dbReference type="NCBI Taxonomy" id="983965"/>
    <lineage>
        <taxon>Eukaryota</taxon>
        <taxon>Fungi</taxon>
        <taxon>Dikarya</taxon>
        <taxon>Ascomycota</taxon>
        <taxon>Pezizomycotina</taxon>
        <taxon>Sordariomycetes</taxon>
        <taxon>Hypocreomycetidae</taxon>
        <taxon>Hypocreales</taxon>
        <taxon>Hypocreaceae</taxon>
        <taxon>Trichoderma</taxon>
    </lineage>
</organism>